<dbReference type="Proteomes" id="UP000184001">
    <property type="component" value="Unassembled WGS sequence"/>
</dbReference>
<dbReference type="AlphaFoldDB" id="A0A8G2FC93"/>
<name>A0A8G2FC93_9BACT</name>
<evidence type="ECO:0000313" key="3">
    <source>
        <dbReference type="Proteomes" id="UP000184001"/>
    </source>
</evidence>
<evidence type="ECO:0000259" key="1">
    <source>
        <dbReference type="Pfam" id="PF04865"/>
    </source>
</evidence>
<sequence length="393" mass="43361">MPAESEKIFTQMLEDADIPVTEQAMKDRWNALNKEQGGLIQNDSKWSPFWRLITSIITTPCSDLVKLLIKHALPNIFLKYATSTWLDLYAWGVDVERKKSVTAQGVLLVTRTVSTGELLFPAGTIIETAPINGYVYRVTTTADTIIPDGELTGKIPVLAEKEGNAYNLGPGYYSVLPTPIAGVASVKNEADWLSVAGADQEQDEPLRLRCRNQFSAVGQYHHDAAYRADITGFAGIRPDYLFFEHGAPRGPGSANCYVMIESGIPSQSFVDQINSHVRDTGNHGHGDDMLCFPMPTQDIALGVTVHPQPHLTDEKEEALRGGVENMIRCAFRENETYTVTKVFPQSRFSFSKLSDELHGKFTDLKSVEFDMQDITSATTLPKLSALTVTLGAE</sequence>
<dbReference type="RefSeq" id="WP_019999257.1">
    <property type="nucleotide sequence ID" value="NZ_CP192220.1"/>
</dbReference>
<comment type="caution">
    <text evidence="2">The sequence shown here is derived from an EMBL/GenBank/DDBJ whole genome shotgun (WGS) entry which is preliminary data.</text>
</comment>
<organism evidence="2 3">
    <name type="scientific">Halodesulfovibrio aestuarii</name>
    <dbReference type="NCBI Taxonomy" id="126333"/>
    <lineage>
        <taxon>Bacteria</taxon>
        <taxon>Pseudomonadati</taxon>
        <taxon>Thermodesulfobacteriota</taxon>
        <taxon>Desulfovibrionia</taxon>
        <taxon>Desulfovibrionales</taxon>
        <taxon>Desulfovibrionaceae</taxon>
        <taxon>Halodesulfovibrio</taxon>
    </lineage>
</organism>
<reference evidence="2 3" key="1">
    <citation type="submission" date="2016-11" db="EMBL/GenBank/DDBJ databases">
        <authorList>
            <person name="Varghese N."/>
            <person name="Submissions S."/>
        </authorList>
    </citation>
    <scope>NUCLEOTIDE SEQUENCE [LARGE SCALE GENOMIC DNA]</scope>
    <source>
        <strain evidence="2 3">DSM 17919</strain>
    </source>
</reference>
<feature type="domain" description="Baseplate protein J-like barrel" evidence="1">
    <location>
        <begin position="109"/>
        <end position="192"/>
    </location>
</feature>
<dbReference type="InterPro" id="IPR006949">
    <property type="entry name" value="Barrel_Baseplate_J-like"/>
</dbReference>
<accession>A0A8G2FC93</accession>
<proteinExistence type="predicted"/>
<dbReference type="Pfam" id="PF04865">
    <property type="entry name" value="Baseplate_J"/>
    <property type="match status" value="1"/>
</dbReference>
<protein>
    <submittedName>
        <fullName evidence="2">Uncharacterized phage protein gp47/JayE</fullName>
    </submittedName>
</protein>
<gene>
    <name evidence="2" type="ORF">SAMN05660830_03084</name>
</gene>
<dbReference type="EMBL" id="FQZR01000011">
    <property type="protein sequence ID" value="SHJ72300.1"/>
    <property type="molecule type" value="Genomic_DNA"/>
</dbReference>
<evidence type="ECO:0000313" key="2">
    <source>
        <dbReference type="EMBL" id="SHJ72300.1"/>
    </source>
</evidence>